<dbReference type="EMBL" id="LT828648">
    <property type="protein sequence ID" value="SLM47421.1"/>
    <property type="molecule type" value="Genomic_DNA"/>
</dbReference>
<evidence type="ECO:0000313" key="2">
    <source>
        <dbReference type="Proteomes" id="UP000192042"/>
    </source>
</evidence>
<evidence type="ECO:0000313" key="1">
    <source>
        <dbReference type="EMBL" id="SLM47421.1"/>
    </source>
</evidence>
<dbReference type="KEGG" id="nja:NSJP_1249"/>
<dbReference type="AlphaFoldDB" id="A0A1W1I382"/>
<organism evidence="1 2">
    <name type="scientific">Nitrospira japonica</name>
    <dbReference type="NCBI Taxonomy" id="1325564"/>
    <lineage>
        <taxon>Bacteria</taxon>
        <taxon>Pseudomonadati</taxon>
        <taxon>Nitrospirota</taxon>
        <taxon>Nitrospiria</taxon>
        <taxon>Nitrospirales</taxon>
        <taxon>Nitrospiraceae</taxon>
        <taxon>Nitrospira</taxon>
    </lineage>
</organism>
<protein>
    <submittedName>
        <fullName evidence="1">Uncharacterized protein</fullName>
    </submittedName>
</protein>
<name>A0A1W1I382_9BACT</name>
<dbReference type="STRING" id="1325564.NSJP_1249"/>
<keyword evidence="2" id="KW-1185">Reference proteome</keyword>
<gene>
    <name evidence="1" type="ORF">NSJP_1249</name>
</gene>
<reference evidence="1 2" key="1">
    <citation type="submission" date="2017-03" db="EMBL/GenBank/DDBJ databases">
        <authorList>
            <person name="Afonso C.L."/>
            <person name="Miller P.J."/>
            <person name="Scott M.A."/>
            <person name="Spackman E."/>
            <person name="Goraichik I."/>
            <person name="Dimitrov K.M."/>
            <person name="Suarez D.L."/>
            <person name="Swayne D.E."/>
        </authorList>
    </citation>
    <scope>NUCLEOTIDE SEQUENCE [LARGE SCALE GENOMIC DNA]</scope>
    <source>
        <strain evidence="1">Genome sequencing of Nitrospira japonica strain NJ11</strain>
    </source>
</reference>
<accession>A0A1W1I382</accession>
<proteinExistence type="predicted"/>
<dbReference type="OrthoDB" id="9149606at2"/>
<sequence>MPRERTEFLDDFSPLANNGAFAATLNGRGLYSTIQFVLRLSPAVRSKLSSMPSGIVNSSMVDLDGVEAFSTYLHETIHWWQHVGSTYGLLLSMTYPAQAHANYDHLKSLTASVGFKKPIRKLADTLPAGGYGTPSGTANIIINNHFDMDSFRALTVSPLSAKELVQSPLFESLGHSYEIALGNCVLLLASVSDSNFCVMQHPKDWGDHFRKLREEKAEGYYYGSPVSLYPIGAQEIFEGQARMVQLQYLHFATGGLLGMEAADEAGMFDGVYGSAFSTFLQLTELERPSSIDHPTIALFLLICDVAINPGSGFPFPLVHFPTFIRDVEPGARFVWLCRLARLKCPDVLGSIRNYSREEYGEVSRKLCDAMVEHSPLSIARDFSRWIETPEFKPLMAEYETFRFSKGNSAARVLFPHFLSFMRDKYLRPEFFCWPGTWMGGDRLSMDALTLFERHGALFVDKEDDDGVFPRLLPGRSEKDVQETFDDFYVNNVIYDLTRQWITQPGHFTYNYRWLSQKGSDQEIQEFAERSFEGVYDVRPSSVNVL</sequence>
<dbReference type="RefSeq" id="WP_080885958.1">
    <property type="nucleotide sequence ID" value="NZ_LT828648.1"/>
</dbReference>
<dbReference type="Proteomes" id="UP000192042">
    <property type="component" value="Chromosome I"/>
</dbReference>